<gene>
    <name evidence="2" type="ORF">PH7735_01338</name>
</gene>
<proteinExistence type="predicted"/>
<dbReference type="Pfam" id="PF20056">
    <property type="entry name" value="DUF6455"/>
    <property type="match status" value="1"/>
</dbReference>
<dbReference type="EMBL" id="CYTW01000001">
    <property type="protein sequence ID" value="CUJ91189.1"/>
    <property type="molecule type" value="Genomic_DNA"/>
</dbReference>
<dbReference type="GeneID" id="83880394"/>
<evidence type="ECO:0000259" key="1">
    <source>
        <dbReference type="Pfam" id="PF20056"/>
    </source>
</evidence>
<evidence type="ECO:0000313" key="2">
    <source>
        <dbReference type="EMBL" id="CUJ91189.1"/>
    </source>
</evidence>
<evidence type="ECO:0000313" key="3">
    <source>
        <dbReference type="Proteomes" id="UP000051870"/>
    </source>
</evidence>
<dbReference type="AlphaFoldDB" id="A0A0P1I5B3"/>
<sequence>MSHTAPLGDPALHFWLTRSVARSMGVSLGDAMAEGVLSKKDYADLVTNCRRCALVAHCEAWLGDQGNGAQTAPDGCMHADLFDHLKQQA</sequence>
<protein>
    <recommendedName>
        <fullName evidence="1">DUF6455 domain-containing protein</fullName>
    </recommendedName>
</protein>
<accession>A0A0P1I5B3</accession>
<reference evidence="3" key="1">
    <citation type="submission" date="2015-09" db="EMBL/GenBank/DDBJ databases">
        <authorList>
            <person name="Rodrigo-Torres Lidia"/>
            <person name="Arahal R.David."/>
        </authorList>
    </citation>
    <scope>NUCLEOTIDE SEQUENCE [LARGE SCALE GENOMIC DNA]</scope>
    <source>
        <strain evidence="3">CECT 7735</strain>
    </source>
</reference>
<name>A0A0P1I5B3_9RHOB</name>
<organism evidence="2 3">
    <name type="scientific">Shimia thalassica</name>
    <dbReference type="NCBI Taxonomy" id="1715693"/>
    <lineage>
        <taxon>Bacteria</taxon>
        <taxon>Pseudomonadati</taxon>
        <taxon>Pseudomonadota</taxon>
        <taxon>Alphaproteobacteria</taxon>
        <taxon>Rhodobacterales</taxon>
        <taxon>Roseobacteraceae</taxon>
    </lineage>
</organism>
<dbReference type="Proteomes" id="UP000051870">
    <property type="component" value="Unassembled WGS sequence"/>
</dbReference>
<dbReference type="STRING" id="1715693.PH7735_01338"/>
<keyword evidence="3" id="KW-1185">Reference proteome</keyword>
<feature type="domain" description="DUF6455" evidence="1">
    <location>
        <begin position="8"/>
        <end position="87"/>
    </location>
</feature>
<dbReference type="RefSeq" id="WP_058310478.1">
    <property type="nucleotide sequence ID" value="NZ_CYTW01000001.1"/>
</dbReference>
<dbReference type="InterPro" id="IPR045601">
    <property type="entry name" value="DUF6455"/>
</dbReference>